<feature type="transmembrane region" description="Helical" evidence="6">
    <location>
        <begin position="133"/>
        <end position="156"/>
    </location>
</feature>
<keyword evidence="2 6" id="KW-0812">Transmembrane</keyword>
<dbReference type="AlphaFoldDB" id="A0A9N9L4W6"/>
<feature type="transmembrane region" description="Helical" evidence="6">
    <location>
        <begin position="202"/>
        <end position="230"/>
    </location>
</feature>
<evidence type="ECO:0000313" key="9">
    <source>
        <dbReference type="Proteomes" id="UP000696280"/>
    </source>
</evidence>
<dbReference type="PANTHER" id="PTHR33048">
    <property type="entry name" value="PTH11-LIKE INTEGRAL MEMBRANE PROTEIN (AFU_ORTHOLOGUE AFUA_5G11245)"/>
    <property type="match status" value="1"/>
</dbReference>
<evidence type="ECO:0000256" key="6">
    <source>
        <dbReference type="SAM" id="Phobius"/>
    </source>
</evidence>
<comment type="similarity">
    <text evidence="5">Belongs to the SAT4 family.</text>
</comment>
<dbReference type="GO" id="GO:0016020">
    <property type="term" value="C:membrane"/>
    <property type="evidence" value="ECO:0007669"/>
    <property type="project" value="UniProtKB-SubCell"/>
</dbReference>
<evidence type="ECO:0000256" key="1">
    <source>
        <dbReference type="ARBA" id="ARBA00004141"/>
    </source>
</evidence>
<keyword evidence="9" id="KW-1185">Reference proteome</keyword>
<dbReference type="OrthoDB" id="10017208at2759"/>
<accession>A0A9N9L4W6</accession>
<evidence type="ECO:0000256" key="4">
    <source>
        <dbReference type="ARBA" id="ARBA00023136"/>
    </source>
</evidence>
<organism evidence="8 9">
    <name type="scientific">Hymenoscyphus fraxineus</name>
    <dbReference type="NCBI Taxonomy" id="746836"/>
    <lineage>
        <taxon>Eukaryota</taxon>
        <taxon>Fungi</taxon>
        <taxon>Dikarya</taxon>
        <taxon>Ascomycota</taxon>
        <taxon>Pezizomycotina</taxon>
        <taxon>Leotiomycetes</taxon>
        <taxon>Helotiales</taxon>
        <taxon>Helotiaceae</taxon>
        <taxon>Hymenoscyphus</taxon>
    </lineage>
</organism>
<evidence type="ECO:0000259" key="7">
    <source>
        <dbReference type="Pfam" id="PF20684"/>
    </source>
</evidence>
<sequence length="291" mass="32182">MDDLRPTILALCISMPLAAIIAVALRVRARHVQKLKLERDDYTIFIALVLAIALAVDLAIGCQLGRFGAPLTYKHNGDPDPGSWFNIWGKASHQIHNTIFASQLLWYPCIGLTRISVLLFYSRVFKKRFDRIVTWMTIIIAVWMISFDAASFYAWAFRPYGENCTSDFILHVTGASCDILINVIVLAIPIRAVSKLPTFKTYRIAIIGTFLVGLLVVTGAVVGLVFAVGLLLEEDIIYYASIPLYLDIIEACVGIQKMQGSGGNHPACLVSITSDPTSQDFRNVGSSLARW</sequence>
<protein>
    <recommendedName>
        <fullName evidence="7">Rhodopsin domain-containing protein</fullName>
    </recommendedName>
</protein>
<keyword evidence="3 6" id="KW-1133">Transmembrane helix</keyword>
<feature type="transmembrane region" description="Helical" evidence="6">
    <location>
        <begin position="236"/>
        <end position="255"/>
    </location>
</feature>
<evidence type="ECO:0000256" key="3">
    <source>
        <dbReference type="ARBA" id="ARBA00022989"/>
    </source>
</evidence>
<reference evidence="8" key="1">
    <citation type="submission" date="2021-07" db="EMBL/GenBank/DDBJ databases">
        <authorList>
            <person name="Durling M."/>
        </authorList>
    </citation>
    <scope>NUCLEOTIDE SEQUENCE</scope>
</reference>
<comment type="subcellular location">
    <subcellularLocation>
        <location evidence="1">Membrane</location>
        <topology evidence="1">Multi-pass membrane protein</topology>
    </subcellularLocation>
</comment>
<feature type="transmembrane region" description="Helical" evidence="6">
    <location>
        <begin position="168"/>
        <end position="190"/>
    </location>
</feature>
<dbReference type="Proteomes" id="UP000696280">
    <property type="component" value="Unassembled WGS sequence"/>
</dbReference>
<dbReference type="EMBL" id="CAJVRL010000099">
    <property type="protein sequence ID" value="CAG8960385.1"/>
    <property type="molecule type" value="Genomic_DNA"/>
</dbReference>
<feature type="transmembrane region" description="Helical" evidence="6">
    <location>
        <begin position="45"/>
        <end position="69"/>
    </location>
</feature>
<name>A0A9N9L4W6_9HELO</name>
<feature type="transmembrane region" description="Helical" evidence="6">
    <location>
        <begin position="104"/>
        <end position="121"/>
    </location>
</feature>
<evidence type="ECO:0000256" key="2">
    <source>
        <dbReference type="ARBA" id="ARBA00022692"/>
    </source>
</evidence>
<keyword evidence="4 6" id="KW-0472">Membrane</keyword>
<evidence type="ECO:0000256" key="5">
    <source>
        <dbReference type="ARBA" id="ARBA00038359"/>
    </source>
</evidence>
<comment type="caution">
    <text evidence="8">The sequence shown here is derived from an EMBL/GenBank/DDBJ whole genome shotgun (WGS) entry which is preliminary data.</text>
</comment>
<evidence type="ECO:0000313" key="8">
    <source>
        <dbReference type="EMBL" id="CAG8960385.1"/>
    </source>
</evidence>
<dbReference type="PANTHER" id="PTHR33048:SF157">
    <property type="entry name" value="INTEGRAL MEMBRANE PROTEIN"/>
    <property type="match status" value="1"/>
</dbReference>
<proteinExistence type="inferred from homology"/>
<feature type="transmembrane region" description="Helical" evidence="6">
    <location>
        <begin position="6"/>
        <end position="25"/>
    </location>
</feature>
<gene>
    <name evidence="8" type="ORF">HYFRA_00008102</name>
</gene>
<dbReference type="Pfam" id="PF20684">
    <property type="entry name" value="Fung_rhodopsin"/>
    <property type="match status" value="1"/>
</dbReference>
<dbReference type="InterPro" id="IPR052337">
    <property type="entry name" value="SAT4-like"/>
</dbReference>
<dbReference type="InterPro" id="IPR049326">
    <property type="entry name" value="Rhodopsin_dom_fungi"/>
</dbReference>
<feature type="domain" description="Rhodopsin" evidence="7">
    <location>
        <begin position="25"/>
        <end position="255"/>
    </location>
</feature>